<evidence type="ECO:0000313" key="2">
    <source>
        <dbReference type="Proteomes" id="UP000789901"/>
    </source>
</evidence>
<protein>
    <submittedName>
        <fullName evidence="1">22780_t:CDS:1</fullName>
    </submittedName>
</protein>
<name>A0ABN7XBE6_GIGMA</name>
<reference evidence="1 2" key="1">
    <citation type="submission" date="2021-06" db="EMBL/GenBank/DDBJ databases">
        <authorList>
            <person name="Kallberg Y."/>
            <person name="Tangrot J."/>
            <person name="Rosling A."/>
        </authorList>
    </citation>
    <scope>NUCLEOTIDE SEQUENCE [LARGE SCALE GENOMIC DNA]</scope>
    <source>
        <strain evidence="1 2">120-4 pot B 10/14</strain>
    </source>
</reference>
<keyword evidence="2" id="KW-1185">Reference proteome</keyword>
<feature type="non-terminal residue" evidence="1">
    <location>
        <position position="1"/>
    </location>
</feature>
<evidence type="ECO:0000313" key="1">
    <source>
        <dbReference type="EMBL" id="CAG8852529.1"/>
    </source>
</evidence>
<organism evidence="1 2">
    <name type="scientific">Gigaspora margarita</name>
    <dbReference type="NCBI Taxonomy" id="4874"/>
    <lineage>
        <taxon>Eukaryota</taxon>
        <taxon>Fungi</taxon>
        <taxon>Fungi incertae sedis</taxon>
        <taxon>Mucoromycota</taxon>
        <taxon>Glomeromycotina</taxon>
        <taxon>Glomeromycetes</taxon>
        <taxon>Diversisporales</taxon>
        <taxon>Gigasporaceae</taxon>
        <taxon>Gigaspora</taxon>
    </lineage>
</organism>
<comment type="caution">
    <text evidence="1">The sequence shown here is derived from an EMBL/GenBank/DDBJ whole genome shotgun (WGS) entry which is preliminary data.</text>
</comment>
<gene>
    <name evidence="1" type="ORF">GMARGA_LOCUS41350</name>
</gene>
<proteinExistence type="predicted"/>
<accession>A0ABN7XBE6</accession>
<dbReference type="EMBL" id="CAJVQB010113014">
    <property type="protein sequence ID" value="CAG8852529.1"/>
    <property type="molecule type" value="Genomic_DNA"/>
</dbReference>
<sequence>LNANYIDLIYSTAIKHPTDIPPPPTIYITDSLASTLFYDNEARQKLCQIA</sequence>
<feature type="non-terminal residue" evidence="1">
    <location>
        <position position="50"/>
    </location>
</feature>
<dbReference type="Proteomes" id="UP000789901">
    <property type="component" value="Unassembled WGS sequence"/>
</dbReference>